<evidence type="ECO:0000256" key="2">
    <source>
        <dbReference type="ARBA" id="ARBA00022448"/>
    </source>
</evidence>
<dbReference type="CDD" id="cd06261">
    <property type="entry name" value="TM_PBP2"/>
    <property type="match status" value="1"/>
</dbReference>
<feature type="transmembrane region" description="Helical" evidence="7">
    <location>
        <begin position="120"/>
        <end position="140"/>
    </location>
</feature>
<keyword evidence="6 7" id="KW-0472">Membrane</keyword>
<dbReference type="PANTHER" id="PTHR43163">
    <property type="entry name" value="DIPEPTIDE TRANSPORT SYSTEM PERMEASE PROTEIN DPPB-RELATED"/>
    <property type="match status" value="1"/>
</dbReference>
<proteinExistence type="inferred from homology"/>
<dbReference type="PANTHER" id="PTHR43163:SF3">
    <property type="entry name" value="PEPTIDE ABC TRANSPORTER PERMEASE PROTEIN"/>
    <property type="match status" value="1"/>
</dbReference>
<evidence type="ECO:0000256" key="3">
    <source>
        <dbReference type="ARBA" id="ARBA00022475"/>
    </source>
</evidence>
<evidence type="ECO:0000256" key="5">
    <source>
        <dbReference type="ARBA" id="ARBA00022989"/>
    </source>
</evidence>
<dbReference type="EMBL" id="BMMK01000008">
    <property type="protein sequence ID" value="GGM50487.1"/>
    <property type="molecule type" value="Genomic_DNA"/>
</dbReference>
<evidence type="ECO:0000313" key="10">
    <source>
        <dbReference type="Proteomes" id="UP000637578"/>
    </source>
</evidence>
<evidence type="ECO:0000256" key="1">
    <source>
        <dbReference type="ARBA" id="ARBA00004651"/>
    </source>
</evidence>
<feature type="transmembrane region" description="Helical" evidence="7">
    <location>
        <begin position="260"/>
        <end position="282"/>
    </location>
</feature>
<reference evidence="9" key="2">
    <citation type="submission" date="2020-09" db="EMBL/GenBank/DDBJ databases">
        <authorList>
            <person name="Sun Q."/>
            <person name="Zhou Y."/>
        </authorList>
    </citation>
    <scope>NUCLEOTIDE SEQUENCE</scope>
    <source>
        <strain evidence="9">CGMCC 4.5737</strain>
    </source>
</reference>
<dbReference type="GO" id="GO:0055085">
    <property type="term" value="P:transmembrane transport"/>
    <property type="evidence" value="ECO:0007669"/>
    <property type="project" value="InterPro"/>
</dbReference>
<organism evidence="9 10">
    <name type="scientific">Longimycelium tulufanense</name>
    <dbReference type="NCBI Taxonomy" id="907463"/>
    <lineage>
        <taxon>Bacteria</taxon>
        <taxon>Bacillati</taxon>
        <taxon>Actinomycetota</taxon>
        <taxon>Actinomycetes</taxon>
        <taxon>Pseudonocardiales</taxon>
        <taxon>Pseudonocardiaceae</taxon>
        <taxon>Longimycelium</taxon>
    </lineage>
</organism>
<keyword evidence="5 7" id="KW-1133">Transmembrane helix</keyword>
<dbReference type="GO" id="GO:0005886">
    <property type="term" value="C:plasma membrane"/>
    <property type="evidence" value="ECO:0007669"/>
    <property type="project" value="UniProtKB-SubCell"/>
</dbReference>
<comment type="subcellular location">
    <subcellularLocation>
        <location evidence="1 7">Cell membrane</location>
        <topology evidence="1 7">Multi-pass membrane protein</topology>
    </subcellularLocation>
</comment>
<evidence type="ECO:0000256" key="6">
    <source>
        <dbReference type="ARBA" id="ARBA00023136"/>
    </source>
</evidence>
<evidence type="ECO:0000259" key="8">
    <source>
        <dbReference type="PROSITE" id="PS50928"/>
    </source>
</evidence>
<keyword evidence="2 7" id="KW-0813">Transport</keyword>
<dbReference type="Gene3D" id="1.10.3720.10">
    <property type="entry name" value="MetI-like"/>
    <property type="match status" value="1"/>
</dbReference>
<reference evidence="9" key="1">
    <citation type="journal article" date="2014" name="Int. J. Syst. Evol. Microbiol.">
        <title>Complete genome sequence of Corynebacterium casei LMG S-19264T (=DSM 44701T), isolated from a smear-ripened cheese.</title>
        <authorList>
            <consortium name="US DOE Joint Genome Institute (JGI-PGF)"/>
            <person name="Walter F."/>
            <person name="Albersmeier A."/>
            <person name="Kalinowski J."/>
            <person name="Ruckert C."/>
        </authorList>
    </citation>
    <scope>NUCLEOTIDE SEQUENCE</scope>
    <source>
        <strain evidence="9">CGMCC 4.5737</strain>
    </source>
</reference>
<dbReference type="PROSITE" id="PS50928">
    <property type="entry name" value="ABC_TM1"/>
    <property type="match status" value="1"/>
</dbReference>
<dbReference type="Pfam" id="PF00528">
    <property type="entry name" value="BPD_transp_1"/>
    <property type="match status" value="1"/>
</dbReference>
<feature type="transmembrane region" description="Helical" evidence="7">
    <location>
        <begin position="302"/>
        <end position="329"/>
    </location>
</feature>
<dbReference type="SUPFAM" id="SSF161098">
    <property type="entry name" value="MetI-like"/>
    <property type="match status" value="1"/>
</dbReference>
<keyword evidence="3" id="KW-1003">Cell membrane</keyword>
<gene>
    <name evidence="9" type="ORF">GCM10012275_21700</name>
</gene>
<dbReference type="InterPro" id="IPR035906">
    <property type="entry name" value="MetI-like_sf"/>
</dbReference>
<name>A0A8J3CD95_9PSEU</name>
<accession>A0A8J3CD95</accession>
<dbReference type="Proteomes" id="UP000637578">
    <property type="component" value="Unassembled WGS sequence"/>
</dbReference>
<evidence type="ECO:0000313" key="9">
    <source>
        <dbReference type="EMBL" id="GGM50487.1"/>
    </source>
</evidence>
<keyword evidence="10" id="KW-1185">Reference proteome</keyword>
<dbReference type="InterPro" id="IPR000515">
    <property type="entry name" value="MetI-like"/>
</dbReference>
<feature type="transmembrane region" description="Helical" evidence="7">
    <location>
        <begin position="21"/>
        <end position="41"/>
    </location>
</feature>
<keyword evidence="4 7" id="KW-0812">Transmembrane</keyword>
<feature type="domain" description="ABC transmembrane type-1" evidence="8">
    <location>
        <begin position="116"/>
        <end position="321"/>
    </location>
</feature>
<protein>
    <submittedName>
        <fullName evidence="9">ABC transporter permease</fullName>
    </submittedName>
</protein>
<comment type="caution">
    <text evidence="9">The sequence shown here is derived from an EMBL/GenBank/DDBJ whole genome shotgun (WGS) entry which is preliminary data.</text>
</comment>
<sequence length="336" mass="34889">MPRDPLLTAGPGRHHPFLMLCIRRSLAGIAATCAVSLLVFVGTDLLPGDAADVILTRSASSGGGTPEQLAALRAELGLDVPWPQRYLGWIGGLLQGDLGSSLVSGRSVTDVIGSRLGNTLVLAGTATVLLVPVAVGLGLWSGIRQGRPGDRVVSGVAVAAQALPEFVAATLLIAVFALIAGLLPAVSLVPPGTSPLARPEILVLPVLSLLSVMAGQSIRMVRARTSEVVRADFVRVARLHGIPERRVVWRYVVPNALGPALQLLAGSISWLVGGIVVVEQVFAYPGISHELVQAIISRDVPVVQALAFAMAVCTLAIYTLADLLVVALVPKLRTGG</sequence>
<evidence type="ECO:0000256" key="7">
    <source>
        <dbReference type="RuleBase" id="RU363032"/>
    </source>
</evidence>
<dbReference type="AlphaFoldDB" id="A0A8J3CD95"/>
<feature type="transmembrane region" description="Helical" evidence="7">
    <location>
        <begin position="201"/>
        <end position="221"/>
    </location>
</feature>
<comment type="similarity">
    <text evidence="7">Belongs to the binding-protein-dependent transport system permease family.</text>
</comment>
<evidence type="ECO:0000256" key="4">
    <source>
        <dbReference type="ARBA" id="ARBA00022692"/>
    </source>
</evidence>
<feature type="transmembrane region" description="Helical" evidence="7">
    <location>
        <begin position="152"/>
        <end position="181"/>
    </location>
</feature>